<evidence type="ECO:0000256" key="3">
    <source>
        <dbReference type="ARBA" id="ARBA00022519"/>
    </source>
</evidence>
<dbReference type="EMBL" id="WIBF01000026">
    <property type="protein sequence ID" value="MQQ10810.1"/>
    <property type="molecule type" value="Genomic_DNA"/>
</dbReference>
<feature type="transmembrane region" description="Helical" evidence="7">
    <location>
        <begin position="360"/>
        <end position="387"/>
    </location>
</feature>
<reference evidence="9 10" key="1">
    <citation type="submission" date="2019-10" db="EMBL/GenBank/DDBJ databases">
        <title>Epibacterium sp. nov., isolated from seawater.</title>
        <authorList>
            <person name="Zhang X."/>
            <person name="Li N."/>
        </authorList>
    </citation>
    <scope>NUCLEOTIDE SEQUENCE [LARGE SCALE GENOMIC DNA]</scope>
    <source>
        <strain evidence="9 10">SM1979</strain>
    </source>
</reference>
<evidence type="ECO:0000256" key="6">
    <source>
        <dbReference type="ARBA" id="ARBA00023136"/>
    </source>
</evidence>
<evidence type="ECO:0000313" key="10">
    <source>
        <dbReference type="Proteomes" id="UP000444174"/>
    </source>
</evidence>
<dbReference type="PIRSF" id="PIRSF006066">
    <property type="entry name" value="HI0050"/>
    <property type="match status" value="1"/>
</dbReference>
<evidence type="ECO:0000259" key="8">
    <source>
        <dbReference type="Pfam" id="PF06808"/>
    </source>
</evidence>
<evidence type="ECO:0000256" key="5">
    <source>
        <dbReference type="ARBA" id="ARBA00022989"/>
    </source>
</evidence>
<comment type="subunit">
    <text evidence="7">The complex comprises the extracytoplasmic solute receptor protein and the two transmembrane proteins.</text>
</comment>
<keyword evidence="6 7" id="KW-0472">Membrane</keyword>
<evidence type="ECO:0000256" key="7">
    <source>
        <dbReference type="RuleBase" id="RU369079"/>
    </source>
</evidence>
<keyword evidence="3 7" id="KW-0997">Cell inner membrane</keyword>
<dbReference type="AlphaFoldDB" id="A0A843YGZ6"/>
<feature type="transmembrane region" description="Helical" evidence="7">
    <location>
        <begin position="220"/>
        <end position="239"/>
    </location>
</feature>
<accession>A0A843YGZ6</accession>
<keyword evidence="5 7" id="KW-1133">Transmembrane helix</keyword>
<evidence type="ECO:0000313" key="9">
    <source>
        <dbReference type="EMBL" id="MQQ10810.1"/>
    </source>
</evidence>
<comment type="caution">
    <text evidence="7">Lacks conserved residue(s) required for the propagation of feature annotation.</text>
</comment>
<dbReference type="InterPro" id="IPR010656">
    <property type="entry name" value="DctM"/>
</dbReference>
<protein>
    <recommendedName>
        <fullName evidence="7">TRAP transporter large permease protein</fullName>
    </recommendedName>
</protein>
<evidence type="ECO:0000256" key="1">
    <source>
        <dbReference type="ARBA" id="ARBA00004429"/>
    </source>
</evidence>
<comment type="caution">
    <text evidence="9">The sequence shown here is derived from an EMBL/GenBank/DDBJ whole genome shotgun (WGS) entry which is preliminary data.</text>
</comment>
<feature type="transmembrane region" description="Helical" evidence="7">
    <location>
        <begin position="12"/>
        <end position="36"/>
    </location>
</feature>
<dbReference type="PANTHER" id="PTHR33362:SF3">
    <property type="entry name" value="SIALIC ACID TRAP TRANSPORTER PERMEASE PROTEIN SIAT"/>
    <property type="match status" value="1"/>
</dbReference>
<feature type="transmembrane region" description="Helical" evidence="7">
    <location>
        <begin position="245"/>
        <end position="264"/>
    </location>
</feature>
<feature type="transmembrane region" description="Helical" evidence="7">
    <location>
        <begin position="175"/>
        <end position="199"/>
    </location>
</feature>
<gene>
    <name evidence="9" type="ORF">GFB49_20355</name>
</gene>
<comment type="function">
    <text evidence="7">Part of the tripartite ATP-independent periplasmic (TRAP) transport system.</text>
</comment>
<dbReference type="GO" id="GO:0022857">
    <property type="term" value="F:transmembrane transporter activity"/>
    <property type="evidence" value="ECO:0007669"/>
    <property type="project" value="UniProtKB-UniRule"/>
</dbReference>
<dbReference type="NCBIfam" id="TIGR00786">
    <property type="entry name" value="dctM"/>
    <property type="match status" value="1"/>
</dbReference>
<proteinExistence type="inferred from homology"/>
<keyword evidence="10" id="KW-1185">Reference proteome</keyword>
<feature type="domain" description="TRAP C4-dicarboxylate transport system permease DctM subunit" evidence="8">
    <location>
        <begin position="10"/>
        <end position="421"/>
    </location>
</feature>
<sequence>MMEIFLPFVGGLIFFMALGLPVFVALGATCLLALAMTSASGGLPVELMSLKITQTLNSFPLLAIPLFILAANLLNRGSATTRIFDFANVMVGFVRGGLGHVNVVASMIFAGMSGTASADAAGLGALEIRAMREKGYDLKYSTGITAASSVIGPIIPPSVAMLVYGWQADVSVGDLFLAGFVPGVLMAVLLMATTFIMSYKIDMPTRPLPTAREVFETGHRAVLPMLTPLIIVGGIWSGIFSPTEAGAVACAYAIALGVFVYRDVKIKELFQVFVQSMEFSAVILLIIAISGFYGWLLVRLQVPQALAAGLVAMDLHTTILLLILMVFFILVGCFMSVIESVLILTPILVPAVAASGVDPLFFGVFMVITLSVGVITPPFGTVLYILVPITGMRFEKVVLSVLPFLIPILATILLVLFFPQIVLILPRLF</sequence>
<keyword evidence="2" id="KW-1003">Cell membrane</keyword>
<dbReference type="GO" id="GO:0005886">
    <property type="term" value="C:plasma membrane"/>
    <property type="evidence" value="ECO:0007669"/>
    <property type="project" value="UniProtKB-SubCell"/>
</dbReference>
<dbReference type="PANTHER" id="PTHR33362">
    <property type="entry name" value="SIALIC ACID TRAP TRANSPORTER PERMEASE PROTEIN SIAT-RELATED"/>
    <property type="match status" value="1"/>
</dbReference>
<feature type="transmembrane region" description="Helical" evidence="7">
    <location>
        <begin position="399"/>
        <end position="425"/>
    </location>
</feature>
<name>A0A843YGZ6_9RHOB</name>
<dbReference type="Pfam" id="PF06808">
    <property type="entry name" value="DctM"/>
    <property type="match status" value="1"/>
</dbReference>
<organism evidence="9 10">
    <name type="scientific">Tritonibacter litoralis</name>
    <dbReference type="NCBI Taxonomy" id="2662264"/>
    <lineage>
        <taxon>Bacteria</taxon>
        <taxon>Pseudomonadati</taxon>
        <taxon>Pseudomonadota</taxon>
        <taxon>Alphaproteobacteria</taxon>
        <taxon>Rhodobacterales</taxon>
        <taxon>Paracoccaceae</taxon>
        <taxon>Tritonibacter</taxon>
    </lineage>
</organism>
<feature type="transmembrane region" description="Helical" evidence="7">
    <location>
        <begin position="276"/>
        <end position="298"/>
    </location>
</feature>
<keyword evidence="7" id="KW-0813">Transport</keyword>
<dbReference type="Proteomes" id="UP000444174">
    <property type="component" value="Unassembled WGS sequence"/>
</dbReference>
<feature type="transmembrane region" description="Helical" evidence="7">
    <location>
        <begin position="56"/>
        <end position="74"/>
    </location>
</feature>
<evidence type="ECO:0000256" key="4">
    <source>
        <dbReference type="ARBA" id="ARBA00022692"/>
    </source>
</evidence>
<comment type="similarity">
    <text evidence="7">Belongs to the TRAP transporter large permease family.</text>
</comment>
<comment type="subcellular location">
    <subcellularLocation>
        <location evidence="1 7">Cell inner membrane</location>
        <topology evidence="1 7">Multi-pass membrane protein</topology>
    </subcellularLocation>
</comment>
<evidence type="ECO:0000256" key="2">
    <source>
        <dbReference type="ARBA" id="ARBA00022475"/>
    </source>
</evidence>
<feature type="transmembrane region" description="Helical" evidence="7">
    <location>
        <begin position="138"/>
        <end position="155"/>
    </location>
</feature>
<dbReference type="InterPro" id="IPR004681">
    <property type="entry name" value="TRAP_DctM"/>
</dbReference>
<feature type="transmembrane region" description="Helical" evidence="7">
    <location>
        <begin position="318"/>
        <end position="348"/>
    </location>
</feature>
<keyword evidence="4 7" id="KW-0812">Transmembrane</keyword>